<dbReference type="CDD" id="cd03784">
    <property type="entry name" value="GT1_Gtf-like"/>
    <property type="match status" value="1"/>
</dbReference>
<dbReference type="Proteomes" id="UP000527616">
    <property type="component" value="Unassembled WGS sequence"/>
</dbReference>
<gene>
    <name evidence="3" type="ORF">GGQ54_001520</name>
</gene>
<dbReference type="PANTHER" id="PTHR48050:SF13">
    <property type="entry name" value="STEROL 3-BETA-GLUCOSYLTRANSFERASE UGT80A2"/>
    <property type="match status" value="1"/>
</dbReference>
<dbReference type="InterPro" id="IPR010610">
    <property type="entry name" value="EryCIII-like_C"/>
</dbReference>
<dbReference type="GO" id="GO:0008194">
    <property type="term" value="F:UDP-glycosyltransferase activity"/>
    <property type="evidence" value="ECO:0007669"/>
    <property type="project" value="InterPro"/>
</dbReference>
<accession>A0A7Z0D8L9</accession>
<reference evidence="3 4" key="1">
    <citation type="submission" date="2020-07" db="EMBL/GenBank/DDBJ databases">
        <title>Sequencing the genomes of 1000 actinobacteria strains.</title>
        <authorList>
            <person name="Klenk H.-P."/>
        </authorList>
    </citation>
    <scope>NUCLEOTIDE SEQUENCE [LARGE SCALE GENOMIC DNA]</scope>
    <source>
        <strain evidence="3 4">DSM 103164</strain>
    </source>
</reference>
<sequence length="407" mass="44023">MRIVVLTIGTDGDVVPYAGLGARLAQHGHQVAIATHVSSEHVVRDAGLEFRRLPMDMRTELAPRNGRSGMNASRLLSVYREHWDELCEACLDACEDADLIAVSALGVPGVHIAEAKNIPSVGLYLQPLDPTAEFAPAMVTTASLGRHGNRYAARAFSSLGQAPVYRKINKLRTRLGLPRTNPDSWFRGLTKREWPILYGFSPTVVPKPADWPEFRRPVGYWWAPPRDPGWQPPGEVIEFLRAGERPVFVGFGSMPAVDGQRLAEIVATALRSIGMRGVIQGGWSNLRVRGDDMITVSRMPHDWLFAQMAAVVHHGGAGTTAAGLRAGVPTVTVPFAADQPFWADRLIKLGVSPGSVGVRKLDARILAELIADAVDDPSYAVRARSVSDSIAAEDGAGAVVDELEKIA</sequence>
<organism evidence="3 4">
    <name type="scientific">Naumannella cuiyingiana</name>
    <dbReference type="NCBI Taxonomy" id="1347891"/>
    <lineage>
        <taxon>Bacteria</taxon>
        <taxon>Bacillati</taxon>
        <taxon>Actinomycetota</taxon>
        <taxon>Actinomycetes</taxon>
        <taxon>Propionibacteriales</taxon>
        <taxon>Propionibacteriaceae</taxon>
        <taxon>Naumannella</taxon>
    </lineage>
</organism>
<name>A0A7Z0D8L9_9ACTN</name>
<evidence type="ECO:0000313" key="4">
    <source>
        <dbReference type="Proteomes" id="UP000527616"/>
    </source>
</evidence>
<keyword evidence="3" id="KW-0808">Transferase</keyword>
<dbReference type="InterPro" id="IPR004276">
    <property type="entry name" value="GlycoTrans_28_N"/>
</dbReference>
<protein>
    <submittedName>
        <fullName evidence="3">UDP:flavonoid glycosyltransferase YjiC (YdhE family)</fullName>
    </submittedName>
</protein>
<evidence type="ECO:0000259" key="2">
    <source>
        <dbReference type="Pfam" id="PF06722"/>
    </source>
</evidence>
<dbReference type="PANTHER" id="PTHR48050">
    <property type="entry name" value="STEROL 3-BETA-GLUCOSYLTRANSFERASE"/>
    <property type="match status" value="1"/>
</dbReference>
<dbReference type="RefSeq" id="WP_179444850.1">
    <property type="nucleotide sequence ID" value="NZ_JACBZS010000001.1"/>
</dbReference>
<dbReference type="GO" id="GO:0005975">
    <property type="term" value="P:carbohydrate metabolic process"/>
    <property type="evidence" value="ECO:0007669"/>
    <property type="project" value="InterPro"/>
</dbReference>
<dbReference type="GO" id="GO:0016758">
    <property type="term" value="F:hexosyltransferase activity"/>
    <property type="evidence" value="ECO:0007669"/>
    <property type="project" value="InterPro"/>
</dbReference>
<dbReference type="AlphaFoldDB" id="A0A7Z0D8L9"/>
<keyword evidence="4" id="KW-1185">Reference proteome</keyword>
<dbReference type="Pfam" id="PF06722">
    <property type="entry name" value="EryCIII-like_C"/>
    <property type="match status" value="1"/>
</dbReference>
<evidence type="ECO:0000313" key="3">
    <source>
        <dbReference type="EMBL" id="NYI70960.1"/>
    </source>
</evidence>
<dbReference type="Gene3D" id="3.40.50.2000">
    <property type="entry name" value="Glycogen Phosphorylase B"/>
    <property type="match status" value="2"/>
</dbReference>
<dbReference type="InterPro" id="IPR050426">
    <property type="entry name" value="Glycosyltransferase_28"/>
</dbReference>
<dbReference type="EMBL" id="JACBZS010000001">
    <property type="protein sequence ID" value="NYI70960.1"/>
    <property type="molecule type" value="Genomic_DNA"/>
</dbReference>
<dbReference type="GO" id="GO:0033072">
    <property type="term" value="P:vancomycin biosynthetic process"/>
    <property type="evidence" value="ECO:0007669"/>
    <property type="project" value="UniProtKB-ARBA"/>
</dbReference>
<evidence type="ECO:0000259" key="1">
    <source>
        <dbReference type="Pfam" id="PF03033"/>
    </source>
</evidence>
<comment type="caution">
    <text evidence="3">The sequence shown here is derived from an EMBL/GenBank/DDBJ whole genome shotgun (WGS) entry which is preliminary data.</text>
</comment>
<feature type="domain" description="Erythromycin biosynthesis protein CIII-like C-terminal" evidence="2">
    <location>
        <begin position="291"/>
        <end position="405"/>
    </location>
</feature>
<dbReference type="SUPFAM" id="SSF53756">
    <property type="entry name" value="UDP-Glycosyltransferase/glycogen phosphorylase"/>
    <property type="match status" value="1"/>
</dbReference>
<feature type="domain" description="Glycosyltransferase family 28 N-terminal" evidence="1">
    <location>
        <begin position="3"/>
        <end position="120"/>
    </location>
</feature>
<dbReference type="Pfam" id="PF03033">
    <property type="entry name" value="Glyco_transf_28"/>
    <property type="match status" value="1"/>
</dbReference>
<dbReference type="InterPro" id="IPR002213">
    <property type="entry name" value="UDP_glucos_trans"/>
</dbReference>
<dbReference type="FunFam" id="3.40.50.2000:FF:000009">
    <property type="entry name" value="Sterol 3-beta-glucosyltransferase UGT80A2"/>
    <property type="match status" value="1"/>
</dbReference>
<proteinExistence type="predicted"/>